<comment type="similarity">
    <text evidence="1 3">Belongs to the short-chain dehydrogenases/reductases (SDR) family.</text>
</comment>
<proteinExistence type="inferred from homology"/>
<dbReference type="PRINTS" id="PR00081">
    <property type="entry name" value="GDHRDH"/>
</dbReference>
<dbReference type="InterPro" id="IPR002347">
    <property type="entry name" value="SDR_fam"/>
</dbReference>
<evidence type="ECO:0000313" key="4">
    <source>
        <dbReference type="EMBL" id="TIB17411.1"/>
    </source>
</evidence>
<evidence type="ECO:0000256" key="3">
    <source>
        <dbReference type="RuleBase" id="RU000363"/>
    </source>
</evidence>
<dbReference type="Pfam" id="PF00106">
    <property type="entry name" value="adh_short"/>
    <property type="match status" value="1"/>
</dbReference>
<reference evidence="4 5" key="1">
    <citation type="submission" date="2019-03" db="EMBL/GenBank/DDBJ databases">
        <title>Sequencing 23 genomes of Wallemia ichthyophaga.</title>
        <authorList>
            <person name="Gostincar C."/>
        </authorList>
    </citation>
    <scope>NUCLEOTIDE SEQUENCE [LARGE SCALE GENOMIC DNA]</scope>
    <source>
        <strain evidence="4 5">EXF-8621</strain>
    </source>
</reference>
<name>A0A4T0IHY7_WALIC</name>
<dbReference type="InterPro" id="IPR036291">
    <property type="entry name" value="NAD(P)-bd_dom_sf"/>
</dbReference>
<evidence type="ECO:0000256" key="2">
    <source>
        <dbReference type="ARBA" id="ARBA00023002"/>
    </source>
</evidence>
<dbReference type="AlphaFoldDB" id="A0A4T0IHY7"/>
<dbReference type="Proteomes" id="UP000306954">
    <property type="component" value="Unassembled WGS sequence"/>
</dbReference>
<organism evidence="4 5">
    <name type="scientific">Wallemia ichthyophaga</name>
    <dbReference type="NCBI Taxonomy" id="245174"/>
    <lineage>
        <taxon>Eukaryota</taxon>
        <taxon>Fungi</taxon>
        <taxon>Dikarya</taxon>
        <taxon>Basidiomycota</taxon>
        <taxon>Wallemiomycotina</taxon>
        <taxon>Wallemiomycetes</taxon>
        <taxon>Wallemiales</taxon>
        <taxon>Wallemiaceae</taxon>
        <taxon>Wallemia</taxon>
    </lineage>
</organism>
<comment type="caution">
    <text evidence="4">The sequence shown here is derived from an EMBL/GenBank/DDBJ whole genome shotgun (WGS) entry which is preliminary data.</text>
</comment>
<protein>
    <recommendedName>
        <fullName evidence="6">Oxidoreductase YusZ</fullName>
    </recommendedName>
</protein>
<keyword evidence="2" id="KW-0560">Oxidoreductase</keyword>
<dbReference type="GO" id="GO:0016491">
    <property type="term" value="F:oxidoreductase activity"/>
    <property type="evidence" value="ECO:0007669"/>
    <property type="project" value="UniProtKB-KW"/>
</dbReference>
<evidence type="ECO:0000256" key="1">
    <source>
        <dbReference type="ARBA" id="ARBA00006484"/>
    </source>
</evidence>
<dbReference type="EMBL" id="SPOF01000001">
    <property type="protein sequence ID" value="TIB17411.1"/>
    <property type="molecule type" value="Genomic_DNA"/>
</dbReference>
<sequence length="283" mass="31068">MSTKVFYITGTSSGFGRDLVLDLNQRGHKVIATARSLHKIEDLAKLDNVKIQQLDVTDKPAILQQKIDEAITFFGKIDALVNNAGYSQTGCFEELTDAEIRKVYDTNVFGTVNLTKAILPHFRSTETESTICTITSLGGTVSFPVCSAYTSSKFALEGFFEALDGELKMSQQPVKVLIVAPGAFRTEFMGNIQKSKEDIDAYKPVKDYIDTSFKQFSVTGGVPKIGAKLMADAMLKEGSAEGKEIPLRLPIGSDAAKYMLDKFKRESEVCEAWKPYAAEADAQ</sequence>
<evidence type="ECO:0008006" key="6">
    <source>
        <dbReference type="Google" id="ProtNLM"/>
    </source>
</evidence>
<dbReference type="InterPro" id="IPR051911">
    <property type="entry name" value="SDR_oxidoreductase"/>
</dbReference>
<dbReference type="PANTHER" id="PTHR43976">
    <property type="entry name" value="SHORT CHAIN DEHYDROGENASE"/>
    <property type="match status" value="1"/>
</dbReference>
<evidence type="ECO:0000313" key="5">
    <source>
        <dbReference type="Proteomes" id="UP000306954"/>
    </source>
</evidence>
<dbReference type="PANTHER" id="PTHR43976:SF16">
    <property type="entry name" value="SHORT-CHAIN DEHYDROGENASE_REDUCTASE FAMILY PROTEIN"/>
    <property type="match status" value="1"/>
</dbReference>
<gene>
    <name evidence="4" type="ORF">E3P90_00140</name>
</gene>
<dbReference type="PRINTS" id="PR00080">
    <property type="entry name" value="SDRFAMILY"/>
</dbReference>
<dbReference type="Gene3D" id="3.40.50.720">
    <property type="entry name" value="NAD(P)-binding Rossmann-like Domain"/>
    <property type="match status" value="1"/>
</dbReference>
<dbReference type="SUPFAM" id="SSF51735">
    <property type="entry name" value="NAD(P)-binding Rossmann-fold domains"/>
    <property type="match status" value="1"/>
</dbReference>
<dbReference type="OMA" id="GREWPLW"/>
<accession>A0A4T0IHY7</accession>
<dbReference type="CDD" id="cd05374">
    <property type="entry name" value="17beta-HSD-like_SDR_c"/>
    <property type="match status" value="1"/>
</dbReference>